<accession>A0A7G9G6W9</accession>
<dbReference type="PIRSF" id="PIRSF006493">
    <property type="entry name" value="Prok_Ku"/>
    <property type="match status" value="1"/>
</dbReference>
<evidence type="ECO:0000256" key="1">
    <source>
        <dbReference type="ARBA" id="ARBA00023125"/>
    </source>
</evidence>
<keyword evidence="2" id="KW-0234">DNA repair</keyword>
<name>A0A7G9G6W9_9FIRM</name>
<gene>
    <name evidence="2" type="primary">ku</name>
    <name evidence="5" type="ORF">H9Q78_05310</name>
</gene>
<protein>
    <recommendedName>
        <fullName evidence="2">Non-homologous end joining protein Ku</fullName>
    </recommendedName>
</protein>
<evidence type="ECO:0000256" key="2">
    <source>
        <dbReference type="HAMAP-Rule" id="MF_01875"/>
    </source>
</evidence>
<sequence length="268" mass="30395">MATTMKGAISFGLVHIPISLHTATQDNDIRFNQLCKEDGSRVKYKKVCANCGKEVGTGDIIKGFEIEPGHYVTLTDEDFEKAKVKKDKTIQILHFADLGSIRPIFFDRTYHTIPEAGGDKAYELLRRCMLEEHTVAIAKGVIGQSEHLMVLIPTDKGILTETLYYNDEVRSMPKEPVRPELTDQEISMGKTIIASMKEEFAPEKYHDEYRERLWEIIQAKANNQEITAAPDEQPANVINMMDALEQMLKQAEGNKPKRPRTRRKVTAS</sequence>
<dbReference type="SUPFAM" id="SSF100939">
    <property type="entry name" value="SPOC domain-like"/>
    <property type="match status" value="1"/>
</dbReference>
<dbReference type="InterPro" id="IPR016194">
    <property type="entry name" value="SPOC-like_C_dom_sf"/>
</dbReference>
<keyword evidence="1 2" id="KW-0238">DNA-binding</keyword>
<evidence type="ECO:0000313" key="5">
    <source>
        <dbReference type="EMBL" id="QNM06551.1"/>
    </source>
</evidence>
<dbReference type="GO" id="GO:0006303">
    <property type="term" value="P:double-strand break repair via nonhomologous end joining"/>
    <property type="evidence" value="ECO:0007669"/>
    <property type="project" value="UniProtKB-UniRule"/>
</dbReference>
<dbReference type="InterPro" id="IPR006164">
    <property type="entry name" value="DNA_bd_Ku70/Ku80"/>
</dbReference>
<feature type="region of interest" description="Disordered" evidence="3">
    <location>
        <begin position="249"/>
        <end position="268"/>
    </location>
</feature>
<dbReference type="EMBL" id="CP060634">
    <property type="protein sequence ID" value="QNM06551.1"/>
    <property type="molecule type" value="Genomic_DNA"/>
</dbReference>
<dbReference type="AlphaFoldDB" id="A0A7G9G6W9"/>
<dbReference type="NCBIfam" id="TIGR02772">
    <property type="entry name" value="Ku_bact"/>
    <property type="match status" value="1"/>
</dbReference>
<reference evidence="5 6" key="1">
    <citation type="submission" date="2020-08" db="EMBL/GenBank/DDBJ databases">
        <authorList>
            <person name="Liu C."/>
            <person name="Sun Q."/>
        </authorList>
    </citation>
    <scope>NUCLEOTIDE SEQUENCE [LARGE SCALE GENOMIC DNA]</scope>
    <source>
        <strain evidence="5 6">NSJ-38</strain>
    </source>
</reference>
<keyword evidence="6" id="KW-1185">Reference proteome</keyword>
<dbReference type="RefSeq" id="WP_249304078.1">
    <property type="nucleotide sequence ID" value="NZ_CP060634.1"/>
</dbReference>
<keyword evidence="2" id="KW-0227">DNA damage</keyword>
<keyword evidence="2" id="KW-0233">DNA recombination</keyword>
<dbReference type="KEGG" id="qdo:H9Q78_05310"/>
<evidence type="ECO:0000256" key="3">
    <source>
        <dbReference type="SAM" id="MobiDB-lite"/>
    </source>
</evidence>
<dbReference type="InterPro" id="IPR009187">
    <property type="entry name" value="Prok_Ku"/>
</dbReference>
<dbReference type="CDD" id="cd00789">
    <property type="entry name" value="KU_like"/>
    <property type="match status" value="1"/>
</dbReference>
<feature type="domain" description="Ku" evidence="4">
    <location>
        <begin position="52"/>
        <end position="180"/>
    </location>
</feature>
<dbReference type="Gene3D" id="2.40.290.10">
    <property type="match status" value="1"/>
</dbReference>
<comment type="function">
    <text evidence="2">With LigD forms a non-homologous end joining (NHEJ) DNA repair enzyme, which repairs dsDNA breaks with reduced fidelity. Binds linear dsDNA with 5'- and 3'- overhangs but not closed circular dsDNA nor ssDNA. Recruits and stimulates the ligase activity of LigD.</text>
</comment>
<dbReference type="SMART" id="SM00559">
    <property type="entry name" value="Ku78"/>
    <property type="match status" value="1"/>
</dbReference>
<comment type="subunit">
    <text evidence="2">Homodimer. Interacts with LigD.</text>
</comment>
<organism evidence="5 6">
    <name type="scientific">Qiania dongpingensis</name>
    <dbReference type="NCBI Taxonomy" id="2763669"/>
    <lineage>
        <taxon>Bacteria</taxon>
        <taxon>Bacillati</taxon>
        <taxon>Bacillota</taxon>
        <taxon>Clostridia</taxon>
        <taxon>Lachnospirales</taxon>
        <taxon>Lachnospiraceae</taxon>
        <taxon>Qiania</taxon>
    </lineage>
</organism>
<feature type="compositionally biased region" description="Basic residues" evidence="3">
    <location>
        <begin position="256"/>
        <end position="268"/>
    </location>
</feature>
<dbReference type="HAMAP" id="MF_01875">
    <property type="entry name" value="Prokaryotic_Ku"/>
    <property type="match status" value="1"/>
</dbReference>
<dbReference type="GO" id="GO:0003690">
    <property type="term" value="F:double-stranded DNA binding"/>
    <property type="evidence" value="ECO:0007669"/>
    <property type="project" value="UniProtKB-UniRule"/>
</dbReference>
<evidence type="ECO:0000313" key="6">
    <source>
        <dbReference type="Proteomes" id="UP000515823"/>
    </source>
</evidence>
<dbReference type="PANTHER" id="PTHR41251">
    <property type="entry name" value="NON-HOMOLOGOUS END JOINING PROTEIN KU"/>
    <property type="match status" value="1"/>
</dbReference>
<dbReference type="Pfam" id="PF02735">
    <property type="entry name" value="Ku"/>
    <property type="match status" value="1"/>
</dbReference>
<dbReference type="PANTHER" id="PTHR41251:SF1">
    <property type="entry name" value="NON-HOMOLOGOUS END JOINING PROTEIN KU"/>
    <property type="match status" value="1"/>
</dbReference>
<comment type="similarity">
    <text evidence="2">Belongs to the prokaryotic Ku family.</text>
</comment>
<evidence type="ECO:0000259" key="4">
    <source>
        <dbReference type="SMART" id="SM00559"/>
    </source>
</evidence>
<dbReference type="Proteomes" id="UP000515823">
    <property type="component" value="Chromosome"/>
</dbReference>
<dbReference type="GO" id="GO:0006310">
    <property type="term" value="P:DNA recombination"/>
    <property type="evidence" value="ECO:0007669"/>
    <property type="project" value="UniProtKB-KW"/>
</dbReference>
<proteinExistence type="inferred from homology"/>